<dbReference type="SMART" id="SM00530">
    <property type="entry name" value="HTH_XRE"/>
    <property type="match status" value="1"/>
</dbReference>
<dbReference type="EMBL" id="CP110233">
    <property type="protein sequence ID" value="WEG74385.1"/>
    <property type="molecule type" value="Genomic_DNA"/>
</dbReference>
<dbReference type="Proteomes" id="UP001179647">
    <property type="component" value="Plasmid unnamed1"/>
</dbReference>
<gene>
    <name evidence="2" type="ORF">OL234_10495</name>
</gene>
<feature type="domain" description="HTH cro/C1-type" evidence="1">
    <location>
        <begin position="4"/>
        <end position="58"/>
    </location>
</feature>
<evidence type="ECO:0000313" key="2">
    <source>
        <dbReference type="EMBL" id="WEG74385.1"/>
    </source>
</evidence>
<sequence>MRTLRDLRQGLNLTQKELADFFEVSDRTIYQMEKDSSNIKDSLLKRYMMAFNISYDNIFLGSEYEIFVFEKRRRQNFEKRIKQKA</sequence>
<evidence type="ECO:0000259" key="1">
    <source>
        <dbReference type="PROSITE" id="PS50943"/>
    </source>
</evidence>
<protein>
    <submittedName>
        <fullName evidence="2">Helix-turn-helix domain-containing protein</fullName>
    </submittedName>
</protein>
<dbReference type="GO" id="GO:0003677">
    <property type="term" value="F:DNA binding"/>
    <property type="evidence" value="ECO:0007669"/>
    <property type="project" value="InterPro"/>
</dbReference>
<evidence type="ECO:0000313" key="3">
    <source>
        <dbReference type="Proteomes" id="UP001179647"/>
    </source>
</evidence>
<name>A0AAF0I8H0_9ENTE</name>
<dbReference type="Gene3D" id="1.10.260.40">
    <property type="entry name" value="lambda repressor-like DNA-binding domains"/>
    <property type="match status" value="1"/>
</dbReference>
<dbReference type="InterPro" id="IPR001387">
    <property type="entry name" value="Cro/C1-type_HTH"/>
</dbReference>
<organism evidence="2 3">
    <name type="scientific">Vagococcus intermedius</name>
    <dbReference type="NCBI Taxonomy" id="2991418"/>
    <lineage>
        <taxon>Bacteria</taxon>
        <taxon>Bacillati</taxon>
        <taxon>Bacillota</taxon>
        <taxon>Bacilli</taxon>
        <taxon>Lactobacillales</taxon>
        <taxon>Enterococcaceae</taxon>
        <taxon>Vagococcus</taxon>
    </lineage>
</organism>
<reference evidence="2" key="1">
    <citation type="submission" date="2022-10" db="EMBL/GenBank/DDBJ databases">
        <title>Vagococcus sp. isolated from poultry meat.</title>
        <authorList>
            <person name="Johansson P."/>
            <person name="Bjorkroth J."/>
        </authorList>
    </citation>
    <scope>NUCLEOTIDE SEQUENCE</scope>
    <source>
        <strain evidence="2">STAA11</strain>
        <plasmid evidence="2">unnamed1</plasmid>
    </source>
</reference>
<dbReference type="SUPFAM" id="SSF47413">
    <property type="entry name" value="lambda repressor-like DNA-binding domains"/>
    <property type="match status" value="1"/>
</dbReference>
<dbReference type="InterPro" id="IPR010982">
    <property type="entry name" value="Lambda_DNA-bd_dom_sf"/>
</dbReference>
<dbReference type="PROSITE" id="PS50943">
    <property type="entry name" value="HTH_CROC1"/>
    <property type="match status" value="1"/>
</dbReference>
<proteinExistence type="predicted"/>
<keyword evidence="2" id="KW-0614">Plasmid</keyword>
<dbReference type="Pfam" id="PF01381">
    <property type="entry name" value="HTH_3"/>
    <property type="match status" value="1"/>
</dbReference>
<keyword evidence="3" id="KW-1185">Reference proteome</keyword>
<dbReference type="RefSeq" id="WP_275470185.1">
    <property type="nucleotide sequence ID" value="NZ_CP110233.1"/>
</dbReference>
<dbReference type="CDD" id="cd00093">
    <property type="entry name" value="HTH_XRE"/>
    <property type="match status" value="1"/>
</dbReference>
<accession>A0AAF0I8H0</accession>
<dbReference type="AlphaFoldDB" id="A0AAF0I8H0"/>
<dbReference type="KEGG" id="vie:OL234_10495"/>
<geneLocation type="plasmid" evidence="2 3">
    <name>unnamed1</name>
</geneLocation>